<proteinExistence type="predicted"/>
<dbReference type="GO" id="GO:0005663">
    <property type="term" value="C:DNA replication factor C complex"/>
    <property type="evidence" value="ECO:0007669"/>
    <property type="project" value="TreeGrafter"/>
</dbReference>
<dbReference type="Pfam" id="PF03215">
    <property type="entry name" value="Rad17"/>
    <property type="match status" value="1"/>
</dbReference>
<keyword evidence="1" id="KW-0235">DNA replication</keyword>
<evidence type="ECO:0000256" key="1">
    <source>
        <dbReference type="ARBA" id="ARBA00022705"/>
    </source>
</evidence>
<evidence type="ECO:0000313" key="2">
    <source>
        <dbReference type="Proteomes" id="UP000515154"/>
    </source>
</evidence>
<dbReference type="InterPro" id="IPR027417">
    <property type="entry name" value="P-loop_NTPase"/>
</dbReference>
<gene>
    <name evidence="3" type="primary">LOC115227722</name>
</gene>
<dbReference type="InterPro" id="IPR050238">
    <property type="entry name" value="DNA_Rep/Repair_Clamp_Loader"/>
</dbReference>
<dbReference type="SUPFAM" id="SSF52540">
    <property type="entry name" value="P-loop containing nucleoside triphosphate hydrolases"/>
    <property type="match status" value="1"/>
</dbReference>
<dbReference type="FunFam" id="3.40.50.300:FF:000136">
    <property type="entry name" value="Replication factor C subunit 5"/>
    <property type="match status" value="1"/>
</dbReference>
<dbReference type="AlphaFoldDB" id="A0A7E6EGD0"/>
<dbReference type="GO" id="GO:0003689">
    <property type="term" value="F:DNA clamp loader activity"/>
    <property type="evidence" value="ECO:0007669"/>
    <property type="project" value="TreeGrafter"/>
</dbReference>
<reference evidence="3" key="1">
    <citation type="submission" date="2025-08" db="UniProtKB">
        <authorList>
            <consortium name="RefSeq"/>
        </authorList>
    </citation>
    <scope>IDENTIFICATION</scope>
</reference>
<name>A0A7E6EGD0_9MOLL</name>
<dbReference type="GO" id="GO:0006281">
    <property type="term" value="P:DNA repair"/>
    <property type="evidence" value="ECO:0007669"/>
    <property type="project" value="TreeGrafter"/>
</dbReference>
<dbReference type="Proteomes" id="UP000515154">
    <property type="component" value="Unplaced"/>
</dbReference>
<dbReference type="GO" id="GO:0005634">
    <property type="term" value="C:nucleus"/>
    <property type="evidence" value="ECO:0007669"/>
    <property type="project" value="TreeGrafter"/>
</dbReference>
<sequence>MALWIDKYRPSTLDELDYNKKQASFLKQLVQSHDFPNLLIHGPSGSGKSTRIAAILRELYGPGSSVVKNEVHHIETPSEKKIEFHSIGSAYHLELTPSQVGKFNDRLVVQDVIKSVAQTQAIRKGSVKFKGIFPLLTFIVIVLNQVDQLSRSAQNALRRTMEKYSSACRLILCAETLCNIISPLRSRTLPLRVPCPSDDDVICGLIW</sequence>
<accession>A0A7E6EGD0</accession>
<dbReference type="RefSeq" id="XP_036354611.1">
    <property type="nucleotide sequence ID" value="XM_036498718.1"/>
</dbReference>
<dbReference type="CDD" id="cd00009">
    <property type="entry name" value="AAA"/>
    <property type="match status" value="1"/>
</dbReference>
<dbReference type="Gene3D" id="3.40.50.300">
    <property type="entry name" value="P-loop containing nucleotide triphosphate hydrolases"/>
    <property type="match status" value="1"/>
</dbReference>
<protein>
    <submittedName>
        <fullName evidence="3">Replication factor C subunit 3-like</fullName>
    </submittedName>
</protein>
<dbReference type="GO" id="GO:0006261">
    <property type="term" value="P:DNA-templated DNA replication"/>
    <property type="evidence" value="ECO:0007669"/>
    <property type="project" value="TreeGrafter"/>
</dbReference>
<keyword evidence="2" id="KW-1185">Reference proteome</keyword>
<organism evidence="2 3">
    <name type="scientific">Octopus sinensis</name>
    <name type="common">East Asian common octopus</name>
    <dbReference type="NCBI Taxonomy" id="2607531"/>
    <lineage>
        <taxon>Eukaryota</taxon>
        <taxon>Metazoa</taxon>
        <taxon>Spiralia</taxon>
        <taxon>Lophotrochozoa</taxon>
        <taxon>Mollusca</taxon>
        <taxon>Cephalopoda</taxon>
        <taxon>Coleoidea</taxon>
        <taxon>Octopodiformes</taxon>
        <taxon>Octopoda</taxon>
        <taxon>Incirrata</taxon>
        <taxon>Octopodidae</taxon>
        <taxon>Octopus</taxon>
    </lineage>
</organism>
<dbReference type="PANTHER" id="PTHR11669:SF1">
    <property type="entry name" value="REPLICATION FACTOR C SUBUNIT 3"/>
    <property type="match status" value="1"/>
</dbReference>
<evidence type="ECO:0000313" key="3">
    <source>
        <dbReference type="RefSeq" id="XP_036354611.1"/>
    </source>
</evidence>
<dbReference type="PANTHER" id="PTHR11669">
    <property type="entry name" value="REPLICATION FACTOR C / DNA POLYMERASE III GAMMA-TAU SUBUNIT"/>
    <property type="match status" value="1"/>
</dbReference>
<dbReference type="KEGG" id="osn:115227722"/>